<dbReference type="Pfam" id="PF13921">
    <property type="entry name" value="Myb_DNA-bind_6"/>
    <property type="match status" value="1"/>
</dbReference>
<dbReference type="PaxDb" id="35128-Thaps268194"/>
<dbReference type="Proteomes" id="UP000001449">
    <property type="component" value="Chromosome 2"/>
</dbReference>
<organism evidence="4 5">
    <name type="scientific">Thalassiosira pseudonana</name>
    <name type="common">Marine diatom</name>
    <name type="synonym">Cyclotella nana</name>
    <dbReference type="NCBI Taxonomy" id="35128"/>
    <lineage>
        <taxon>Eukaryota</taxon>
        <taxon>Sar</taxon>
        <taxon>Stramenopiles</taxon>
        <taxon>Ochrophyta</taxon>
        <taxon>Bacillariophyta</taxon>
        <taxon>Coscinodiscophyceae</taxon>
        <taxon>Thalassiosirophycidae</taxon>
        <taxon>Thalassiosirales</taxon>
        <taxon>Thalassiosiraceae</taxon>
        <taxon>Thalassiosira</taxon>
    </lineage>
</organism>
<feature type="region of interest" description="Disordered" evidence="1">
    <location>
        <begin position="1"/>
        <end position="46"/>
    </location>
</feature>
<keyword evidence="5" id="KW-1185">Reference proteome</keyword>
<reference evidence="4 5" key="1">
    <citation type="journal article" date="2004" name="Science">
        <title>The genome of the diatom Thalassiosira pseudonana: ecology, evolution, and metabolism.</title>
        <authorList>
            <person name="Armbrust E.V."/>
            <person name="Berges J.A."/>
            <person name="Bowler C."/>
            <person name="Green B.R."/>
            <person name="Martinez D."/>
            <person name="Putnam N.H."/>
            <person name="Zhou S."/>
            <person name="Allen A.E."/>
            <person name="Apt K.E."/>
            <person name="Bechner M."/>
            <person name="Brzezinski M.A."/>
            <person name="Chaal B.K."/>
            <person name="Chiovitti A."/>
            <person name="Davis A.K."/>
            <person name="Demarest M.S."/>
            <person name="Detter J.C."/>
            <person name="Glavina T."/>
            <person name="Goodstein D."/>
            <person name="Hadi M.Z."/>
            <person name="Hellsten U."/>
            <person name="Hildebrand M."/>
            <person name="Jenkins B.D."/>
            <person name="Jurka J."/>
            <person name="Kapitonov V.V."/>
            <person name="Kroger N."/>
            <person name="Lau W.W."/>
            <person name="Lane T.W."/>
            <person name="Larimer F.W."/>
            <person name="Lippmeier J.C."/>
            <person name="Lucas S."/>
            <person name="Medina M."/>
            <person name="Montsant A."/>
            <person name="Obornik M."/>
            <person name="Parker M.S."/>
            <person name="Palenik B."/>
            <person name="Pazour G.J."/>
            <person name="Richardson P.M."/>
            <person name="Rynearson T.A."/>
            <person name="Saito M.A."/>
            <person name="Schwartz D.C."/>
            <person name="Thamatrakoln K."/>
            <person name="Valentin K."/>
            <person name="Vardi A."/>
            <person name="Wilkerson F.P."/>
            <person name="Rokhsar D.S."/>
        </authorList>
    </citation>
    <scope>NUCLEOTIDE SEQUENCE [LARGE SCALE GENOMIC DNA]</scope>
    <source>
        <strain evidence="4 5">CCMP1335</strain>
    </source>
</reference>
<feature type="domain" description="HTH myb-type" evidence="3">
    <location>
        <begin position="251"/>
        <end position="305"/>
    </location>
</feature>
<dbReference type="RefSeq" id="XP_002287686.1">
    <property type="nucleotide sequence ID" value="XM_002287650.1"/>
</dbReference>
<dbReference type="Gene3D" id="1.10.10.60">
    <property type="entry name" value="Homeodomain-like"/>
    <property type="match status" value="4"/>
</dbReference>
<dbReference type="SMART" id="SM00717">
    <property type="entry name" value="SANT"/>
    <property type="match status" value="4"/>
</dbReference>
<dbReference type="InParanoid" id="B8BTP2"/>
<dbReference type="GO" id="GO:0000978">
    <property type="term" value="F:RNA polymerase II cis-regulatory region sequence-specific DNA binding"/>
    <property type="evidence" value="ECO:0000318"/>
    <property type="project" value="GO_Central"/>
</dbReference>
<dbReference type="HOGENOM" id="CLU_714763_0_0_1"/>
<reference evidence="4 5" key="2">
    <citation type="journal article" date="2008" name="Nature">
        <title>The Phaeodactylum genome reveals the evolutionary history of diatom genomes.</title>
        <authorList>
            <person name="Bowler C."/>
            <person name="Allen A.E."/>
            <person name="Badger J.H."/>
            <person name="Grimwood J."/>
            <person name="Jabbari K."/>
            <person name="Kuo A."/>
            <person name="Maheswari U."/>
            <person name="Martens C."/>
            <person name="Maumus F."/>
            <person name="Otillar R.P."/>
            <person name="Rayko E."/>
            <person name="Salamov A."/>
            <person name="Vandepoele K."/>
            <person name="Beszteri B."/>
            <person name="Gruber A."/>
            <person name="Heijde M."/>
            <person name="Katinka M."/>
            <person name="Mock T."/>
            <person name="Valentin K."/>
            <person name="Verret F."/>
            <person name="Berges J.A."/>
            <person name="Brownlee C."/>
            <person name="Cadoret J.P."/>
            <person name="Chiovitti A."/>
            <person name="Choi C.J."/>
            <person name="Coesel S."/>
            <person name="De Martino A."/>
            <person name="Detter J.C."/>
            <person name="Durkin C."/>
            <person name="Falciatore A."/>
            <person name="Fournet J."/>
            <person name="Haruta M."/>
            <person name="Huysman M.J."/>
            <person name="Jenkins B.D."/>
            <person name="Jiroutova K."/>
            <person name="Jorgensen R.E."/>
            <person name="Joubert Y."/>
            <person name="Kaplan A."/>
            <person name="Kroger N."/>
            <person name="Kroth P.G."/>
            <person name="La Roche J."/>
            <person name="Lindquist E."/>
            <person name="Lommer M."/>
            <person name="Martin-Jezequel V."/>
            <person name="Lopez P.J."/>
            <person name="Lucas S."/>
            <person name="Mangogna M."/>
            <person name="McGinnis K."/>
            <person name="Medlin L.K."/>
            <person name="Montsant A."/>
            <person name="Oudot-Le Secq M.P."/>
            <person name="Napoli C."/>
            <person name="Obornik M."/>
            <person name="Parker M.S."/>
            <person name="Petit J.L."/>
            <person name="Porcel B.M."/>
            <person name="Poulsen N."/>
            <person name="Robison M."/>
            <person name="Rychlewski L."/>
            <person name="Rynearson T.A."/>
            <person name="Schmutz J."/>
            <person name="Shapiro H."/>
            <person name="Siaut M."/>
            <person name="Stanley M."/>
            <person name="Sussman M.R."/>
            <person name="Taylor A.R."/>
            <person name="Vardi A."/>
            <person name="von Dassow P."/>
            <person name="Vyverman W."/>
            <person name="Willis A."/>
            <person name="Wyrwicz L.S."/>
            <person name="Rokhsar D.S."/>
            <person name="Weissenbach J."/>
            <person name="Armbrust E.V."/>
            <person name="Green B.R."/>
            <person name="Van de Peer Y."/>
            <person name="Grigoriev I.V."/>
        </authorList>
    </citation>
    <scope>NUCLEOTIDE SEQUENCE [LARGE SCALE GENOMIC DNA]</scope>
    <source>
        <strain evidence="4 5">CCMP1335</strain>
    </source>
</reference>
<feature type="compositionally biased region" description="Polar residues" evidence="1">
    <location>
        <begin position="1"/>
        <end position="14"/>
    </location>
</feature>
<dbReference type="InterPro" id="IPR001005">
    <property type="entry name" value="SANT/Myb"/>
</dbReference>
<feature type="domain" description="Myb-like" evidence="2">
    <location>
        <begin position="205"/>
        <end position="250"/>
    </location>
</feature>
<sequence>MSSFMRDINTNGDTDTAADPAAFGESGNGSTEPDASHHNTAAESVAWSTEDDAKLMNAYRKANTINVSSDGSTQIDYDDYKTWDAISQQMTPARTSVQCLLRYLKLNSKNIPNKKRKLDDTVTIEESAQKEVPAEETTGISTNLIRPSLWTEGETAQLKELMESYKDSSITPLWHEISQSFIDKTPIMCLEQWQSISVPDQVKGRGSWTTEEDTILVEKRGALGKKWSKIAYCLPGRTGKQCRERYVNHLDPELKAGEWNDDEEAILIAMHKHLGNKWTVISKQLPGRSDNDVKNHWYSTIARKFAQHGEKKLATAATQHMFMLVDRGLIGREVVAGWPVAVPYQPPFGQSVPVPPVVVAGSGVNGFQYSIPPPHHECGQSSPSSVS</sequence>
<evidence type="ECO:0000256" key="1">
    <source>
        <dbReference type="SAM" id="MobiDB-lite"/>
    </source>
</evidence>
<evidence type="ECO:0000313" key="4">
    <source>
        <dbReference type="EMBL" id="EED95129.1"/>
    </source>
</evidence>
<name>B8BTP2_THAPS</name>
<dbReference type="PANTHER" id="PTHR45614">
    <property type="entry name" value="MYB PROTEIN-RELATED"/>
    <property type="match status" value="1"/>
</dbReference>
<dbReference type="KEGG" id="tps:THAPSDRAFT_268194"/>
<dbReference type="CDD" id="cd00167">
    <property type="entry name" value="SANT"/>
    <property type="match status" value="4"/>
</dbReference>
<dbReference type="GO" id="GO:0006355">
    <property type="term" value="P:regulation of DNA-templated transcription"/>
    <property type="evidence" value="ECO:0000318"/>
    <property type="project" value="GO_Central"/>
</dbReference>
<evidence type="ECO:0000259" key="3">
    <source>
        <dbReference type="PROSITE" id="PS51294"/>
    </source>
</evidence>
<dbReference type="InterPro" id="IPR050560">
    <property type="entry name" value="MYB_TF"/>
</dbReference>
<evidence type="ECO:0000313" key="5">
    <source>
        <dbReference type="Proteomes" id="UP000001449"/>
    </source>
</evidence>
<dbReference type="InterPro" id="IPR017930">
    <property type="entry name" value="Myb_dom"/>
</dbReference>
<dbReference type="GeneID" id="7442245"/>
<dbReference type="AlphaFoldDB" id="B8BTP2"/>
<dbReference type="PROSITE" id="PS50090">
    <property type="entry name" value="MYB_LIKE"/>
    <property type="match status" value="4"/>
</dbReference>
<dbReference type="GO" id="GO:0005634">
    <property type="term" value="C:nucleus"/>
    <property type="evidence" value="ECO:0000318"/>
    <property type="project" value="GO_Central"/>
</dbReference>
<dbReference type="EMBL" id="CM000639">
    <property type="protein sequence ID" value="EED95129.1"/>
    <property type="molecule type" value="Genomic_DNA"/>
</dbReference>
<feature type="domain" description="HTH myb-type" evidence="3">
    <location>
        <begin position="200"/>
        <end position="250"/>
    </location>
</feature>
<protein>
    <submittedName>
        <fullName evidence="4">MYB DNA binding protein/ transcription factor-like protein</fullName>
    </submittedName>
</protein>
<feature type="domain" description="Myb-like" evidence="2">
    <location>
        <begin position="39"/>
        <end position="107"/>
    </location>
</feature>
<feature type="domain" description="Myb-like" evidence="2">
    <location>
        <begin position="251"/>
        <end position="301"/>
    </location>
</feature>
<evidence type="ECO:0000259" key="2">
    <source>
        <dbReference type="PROSITE" id="PS50090"/>
    </source>
</evidence>
<gene>
    <name evidence="4" type="primary">MYB9</name>
    <name evidence="4" type="ORF">THAPSDRAFT_268194</name>
</gene>
<feature type="compositionally biased region" description="Polar residues" evidence="1">
    <location>
        <begin position="28"/>
        <end position="42"/>
    </location>
</feature>
<dbReference type="InterPro" id="IPR009057">
    <property type="entry name" value="Homeodomain-like_sf"/>
</dbReference>
<proteinExistence type="predicted"/>
<feature type="domain" description="Myb-like" evidence="2">
    <location>
        <begin position="150"/>
        <end position="197"/>
    </location>
</feature>
<accession>B8BTP2</accession>
<dbReference type="GO" id="GO:0000981">
    <property type="term" value="F:DNA-binding transcription factor activity, RNA polymerase II-specific"/>
    <property type="evidence" value="ECO:0000318"/>
    <property type="project" value="GO_Central"/>
</dbReference>
<dbReference type="eggNOG" id="KOG0048">
    <property type="taxonomic scope" value="Eukaryota"/>
</dbReference>
<dbReference type="PROSITE" id="PS51294">
    <property type="entry name" value="HTH_MYB"/>
    <property type="match status" value="2"/>
</dbReference>
<dbReference type="PANTHER" id="PTHR45614:SF274">
    <property type="entry name" value="MYB-LIKE DNA-BINDING PROTEIN"/>
    <property type="match status" value="1"/>
</dbReference>
<dbReference type="SUPFAM" id="SSF46689">
    <property type="entry name" value="Homeodomain-like"/>
    <property type="match status" value="3"/>
</dbReference>